<comment type="caution">
    <text evidence="3">The sequence shown here is derived from an EMBL/GenBank/DDBJ whole genome shotgun (WGS) entry which is preliminary data.</text>
</comment>
<dbReference type="InterPro" id="IPR049208">
    <property type="entry name" value="DUF6819"/>
</dbReference>
<feature type="domain" description="DUF4954" evidence="1">
    <location>
        <begin position="27"/>
        <end position="470"/>
    </location>
</feature>
<dbReference type="InterPro" id="IPR032533">
    <property type="entry name" value="DUF4954"/>
</dbReference>
<dbReference type="Pfam" id="PF16314">
    <property type="entry name" value="DUF4954"/>
    <property type="match status" value="1"/>
</dbReference>
<dbReference type="Pfam" id="PF20683">
    <property type="entry name" value="DUF6819"/>
    <property type="match status" value="1"/>
</dbReference>
<dbReference type="EMBL" id="DRQG01000128">
    <property type="protein sequence ID" value="HGY56758.1"/>
    <property type="molecule type" value="Genomic_DNA"/>
</dbReference>
<organism evidence="3">
    <name type="scientific">Caldithrix abyssi</name>
    <dbReference type="NCBI Taxonomy" id="187145"/>
    <lineage>
        <taxon>Bacteria</taxon>
        <taxon>Pseudomonadati</taxon>
        <taxon>Calditrichota</taxon>
        <taxon>Calditrichia</taxon>
        <taxon>Calditrichales</taxon>
        <taxon>Calditrichaceae</taxon>
        <taxon>Caldithrix</taxon>
    </lineage>
</organism>
<dbReference type="SUPFAM" id="SSF51161">
    <property type="entry name" value="Trimeric LpxA-like enzymes"/>
    <property type="match status" value="1"/>
</dbReference>
<evidence type="ECO:0000313" key="3">
    <source>
        <dbReference type="EMBL" id="HGY56758.1"/>
    </source>
</evidence>
<evidence type="ECO:0000259" key="2">
    <source>
        <dbReference type="Pfam" id="PF20683"/>
    </source>
</evidence>
<sequence length="703" mass="79482">MPGVKIKQHADSEGIFPGALSENLNKYRNLTQGEIAALVSNGNHAEQWQQIYVKDGFDPLKIKGCRFFGRVYLGALNDGYLQTDDVTLPIGLSDSTIGFVILDDNVAVHNVGYLAHFQIGSHCILYRVDEMVTGQNSTFGNGYIRENSNNDERNWLEICNESGGRAVLPFGGMRTADAWLWTRRRDDSALQEKFIRLTDRLAEDAATPGRVGTGSVIKNSRVIRDAQIGVSCTIDGINRLQNATILSSEEEPTVIRDGVEIIDSIIGYGNVVQFGVKAFNVLTGRNVKLNYGARVLHNVIGPNSTISCCEVLSNLVFGFHEQHHNNSFLIATTIGGQANIAAGATIGSNHNSRAADGEIVAGRGFWPGLVSNLKHNSVFAPFTLLAKANYNAEMRITLPFSLLSVNERDGMVQIFPAYWFKYNMYALARNTWKFAKRDKRKIKEQHIETDFLAPDTVESMLDAITVLQELINQTSGKKLSLREIENNMALDKEFEYFLDGAVNKQKARLLKPAQAVRLYRMMIFYYGARALSELMEQSGSDDMVSHLSNLYEEPDHLWHNVGGQLIADSDLNDLLDDVRNETIRSWREVHERYDRLWEQYPQQKRIHGIYALLQVEHIRLEDLDGTCIAGILTRQKEIAAQLRDWAFDSRRKDFSNPFRQATYHSEEEMRAVLVTPEEDPFLNDFAERTEEYIKILDKLIEEQ</sequence>
<dbReference type="InterPro" id="IPR011004">
    <property type="entry name" value="Trimer_LpxA-like_sf"/>
</dbReference>
<name>A0A7V4U313_CALAY</name>
<gene>
    <name evidence="3" type="ORF">ENK44_13715</name>
</gene>
<evidence type="ECO:0000259" key="1">
    <source>
        <dbReference type="Pfam" id="PF16314"/>
    </source>
</evidence>
<accession>A0A7V4U313</accession>
<protein>
    <submittedName>
        <fullName evidence="3">DUF4954 family protein</fullName>
    </submittedName>
</protein>
<proteinExistence type="predicted"/>
<dbReference type="AlphaFoldDB" id="A0A7V4U313"/>
<dbReference type="Gene3D" id="2.160.10.10">
    <property type="entry name" value="Hexapeptide repeat proteins"/>
    <property type="match status" value="1"/>
</dbReference>
<dbReference type="Proteomes" id="UP000885779">
    <property type="component" value="Unassembled WGS sequence"/>
</dbReference>
<reference evidence="3" key="1">
    <citation type="journal article" date="2020" name="mSystems">
        <title>Genome- and Community-Level Interaction Insights into Carbon Utilization and Element Cycling Functions of Hydrothermarchaeota in Hydrothermal Sediment.</title>
        <authorList>
            <person name="Zhou Z."/>
            <person name="Liu Y."/>
            <person name="Xu W."/>
            <person name="Pan J."/>
            <person name="Luo Z.H."/>
            <person name="Li M."/>
        </authorList>
    </citation>
    <scope>NUCLEOTIDE SEQUENCE [LARGE SCALE GENOMIC DNA]</scope>
    <source>
        <strain evidence="3">HyVt-577</strain>
    </source>
</reference>
<feature type="domain" description="DUF6819" evidence="2">
    <location>
        <begin position="541"/>
        <end position="701"/>
    </location>
</feature>